<feature type="compositionally biased region" description="Acidic residues" evidence="1">
    <location>
        <begin position="133"/>
        <end position="150"/>
    </location>
</feature>
<feature type="compositionally biased region" description="Low complexity" evidence="1">
    <location>
        <begin position="204"/>
        <end position="219"/>
    </location>
</feature>
<proteinExistence type="predicted"/>
<protein>
    <submittedName>
        <fullName evidence="3">Uncharacterized protein</fullName>
    </submittedName>
</protein>
<dbReference type="EMBL" id="CAICTM010000239">
    <property type="protein sequence ID" value="CAB9505694.1"/>
    <property type="molecule type" value="Genomic_DNA"/>
</dbReference>
<keyword evidence="4" id="KW-1185">Reference proteome</keyword>
<sequence length="359" mass="37509">MMMKVASSVFLGLWLVQLAVVESRIGRPDGVNRKLQPVELVNVGNNLGPGANLGHCEGDCDNDAECADGLICYQRTVGDSVPGCTGNLNTENDYCILTLDAQTASPSATDPIETMAPTTMPTMMESEVVTGLPDDDEEGDDEEPDDDEETSAPTDGTTSAPVAAVTSAPTTAPLPAVTAAPTLTATVPAETAVPETGAPTISMPETAAPTTATVETQQPSAAPLGGAAEITDAPTMAVTPVETEVETEVVTEEDTEEEDPEETFAPTEDLQIEDLTLPPNLPELTTSGNDGTFDVYPLTECSGDCDTDDDCEGDLVCFQRQMDEPVPGCSGDGDMSIDYCAQGKEAKLESSFLGPFSRR</sequence>
<name>A0A9N8DRN6_9STRA</name>
<evidence type="ECO:0000256" key="2">
    <source>
        <dbReference type="SAM" id="SignalP"/>
    </source>
</evidence>
<evidence type="ECO:0000313" key="4">
    <source>
        <dbReference type="Proteomes" id="UP001153069"/>
    </source>
</evidence>
<comment type="caution">
    <text evidence="3">The sequence shown here is derived from an EMBL/GenBank/DDBJ whole genome shotgun (WGS) entry which is preliminary data.</text>
</comment>
<evidence type="ECO:0000313" key="3">
    <source>
        <dbReference type="EMBL" id="CAB9505694.1"/>
    </source>
</evidence>
<feature type="signal peptide" evidence="2">
    <location>
        <begin position="1"/>
        <end position="23"/>
    </location>
</feature>
<dbReference type="Proteomes" id="UP001153069">
    <property type="component" value="Unassembled WGS sequence"/>
</dbReference>
<organism evidence="3 4">
    <name type="scientific">Seminavis robusta</name>
    <dbReference type="NCBI Taxonomy" id="568900"/>
    <lineage>
        <taxon>Eukaryota</taxon>
        <taxon>Sar</taxon>
        <taxon>Stramenopiles</taxon>
        <taxon>Ochrophyta</taxon>
        <taxon>Bacillariophyta</taxon>
        <taxon>Bacillariophyceae</taxon>
        <taxon>Bacillariophycidae</taxon>
        <taxon>Naviculales</taxon>
        <taxon>Naviculaceae</taxon>
        <taxon>Seminavis</taxon>
    </lineage>
</organism>
<feature type="chain" id="PRO_5040462207" evidence="2">
    <location>
        <begin position="24"/>
        <end position="359"/>
    </location>
</feature>
<keyword evidence="2" id="KW-0732">Signal</keyword>
<reference evidence="3" key="1">
    <citation type="submission" date="2020-06" db="EMBL/GenBank/DDBJ databases">
        <authorList>
            <consortium name="Plant Systems Biology data submission"/>
        </authorList>
    </citation>
    <scope>NUCLEOTIDE SEQUENCE</scope>
    <source>
        <strain evidence="3">D6</strain>
    </source>
</reference>
<feature type="region of interest" description="Disordered" evidence="1">
    <location>
        <begin position="130"/>
        <end position="161"/>
    </location>
</feature>
<feature type="compositionally biased region" description="Acidic residues" evidence="1">
    <location>
        <begin position="243"/>
        <end position="262"/>
    </location>
</feature>
<accession>A0A9N8DRN6</accession>
<feature type="region of interest" description="Disordered" evidence="1">
    <location>
        <begin position="192"/>
        <end position="269"/>
    </location>
</feature>
<evidence type="ECO:0000256" key="1">
    <source>
        <dbReference type="SAM" id="MobiDB-lite"/>
    </source>
</evidence>
<gene>
    <name evidence="3" type="ORF">SEMRO_240_G096080.1</name>
</gene>
<dbReference type="AlphaFoldDB" id="A0A9N8DRN6"/>